<dbReference type="EMBL" id="UZAH01033542">
    <property type="protein sequence ID" value="VDP29537.1"/>
    <property type="molecule type" value="Genomic_DNA"/>
</dbReference>
<organism evidence="3 4">
    <name type="scientific">Heligmosomoides polygyrus</name>
    <name type="common">Parasitic roundworm</name>
    <dbReference type="NCBI Taxonomy" id="6339"/>
    <lineage>
        <taxon>Eukaryota</taxon>
        <taxon>Metazoa</taxon>
        <taxon>Ecdysozoa</taxon>
        <taxon>Nematoda</taxon>
        <taxon>Chromadorea</taxon>
        <taxon>Rhabditida</taxon>
        <taxon>Rhabditina</taxon>
        <taxon>Rhabditomorpha</taxon>
        <taxon>Strongyloidea</taxon>
        <taxon>Heligmosomidae</taxon>
        <taxon>Heligmosomoides</taxon>
    </lineage>
</organism>
<gene>
    <name evidence="2" type="ORF">HPBE_LOCUS21985</name>
</gene>
<evidence type="ECO:0000313" key="4">
    <source>
        <dbReference type="WBParaSite" id="HPBE_0002198601-mRNA-1"/>
    </source>
</evidence>
<keyword evidence="3" id="KW-1185">Reference proteome</keyword>
<accession>A0A3P8BPW2</accession>
<dbReference type="Proteomes" id="UP000050761">
    <property type="component" value="Unassembled WGS sequence"/>
</dbReference>
<accession>A0A183GHE9</accession>
<reference evidence="4" key="2">
    <citation type="submission" date="2019-09" db="UniProtKB">
        <authorList>
            <consortium name="WormBaseParasite"/>
        </authorList>
    </citation>
    <scope>IDENTIFICATION</scope>
</reference>
<evidence type="ECO:0000256" key="1">
    <source>
        <dbReference type="SAM" id="MobiDB-lite"/>
    </source>
</evidence>
<evidence type="ECO:0000313" key="2">
    <source>
        <dbReference type="EMBL" id="VDP29537.1"/>
    </source>
</evidence>
<protein>
    <submittedName>
        <fullName evidence="2 4">Uncharacterized protein</fullName>
    </submittedName>
</protein>
<name>A0A183GHE9_HELPZ</name>
<reference evidence="2 3" key="1">
    <citation type="submission" date="2018-11" db="EMBL/GenBank/DDBJ databases">
        <authorList>
            <consortium name="Pathogen Informatics"/>
        </authorList>
    </citation>
    <scope>NUCLEOTIDE SEQUENCE [LARGE SCALE GENOMIC DNA]</scope>
</reference>
<feature type="region of interest" description="Disordered" evidence="1">
    <location>
        <begin position="62"/>
        <end position="95"/>
    </location>
</feature>
<dbReference type="WBParaSite" id="HPBE_0002198601-mRNA-1">
    <property type="protein sequence ID" value="HPBE_0002198601-mRNA-1"/>
    <property type="gene ID" value="HPBE_0002198601"/>
</dbReference>
<feature type="region of interest" description="Disordered" evidence="1">
    <location>
        <begin position="15"/>
        <end position="46"/>
    </location>
</feature>
<evidence type="ECO:0000313" key="3">
    <source>
        <dbReference type="Proteomes" id="UP000050761"/>
    </source>
</evidence>
<sequence>MLVVTRLTQAREGLRNSKFHRRSKIRDASREPSQAGFRGCQENTRTPTDALVGLLRESPERPIWRSSCPSSEEDPFSGMRPRRMETLLAPARASR</sequence>
<dbReference type="AlphaFoldDB" id="A0A183GHE9"/>
<dbReference type="OrthoDB" id="5900765at2759"/>
<proteinExistence type="predicted"/>